<evidence type="ECO:0000256" key="6">
    <source>
        <dbReference type="ARBA" id="ARBA00023180"/>
    </source>
</evidence>
<dbReference type="EMBL" id="JAPDFR010000007">
    <property type="protein sequence ID" value="KAK0384970.1"/>
    <property type="molecule type" value="Genomic_DNA"/>
</dbReference>
<dbReference type="PRINTS" id="PR00133">
    <property type="entry name" value="GLHYDRLASE3"/>
</dbReference>
<keyword evidence="4" id="KW-0732">Signal</keyword>
<dbReference type="InterPro" id="IPR002772">
    <property type="entry name" value="Glyco_hydro_3_C"/>
</dbReference>
<keyword evidence="7" id="KW-0119">Carbohydrate metabolism</keyword>
<dbReference type="PANTHER" id="PTHR42721">
    <property type="entry name" value="SUGAR HYDROLASE-RELATED"/>
    <property type="match status" value="1"/>
</dbReference>
<evidence type="ECO:0000256" key="8">
    <source>
        <dbReference type="ARBA" id="ARBA00023295"/>
    </source>
</evidence>
<dbReference type="SUPFAM" id="SSF51445">
    <property type="entry name" value="(Trans)glycosidases"/>
    <property type="match status" value="1"/>
</dbReference>
<dbReference type="InterPro" id="IPR036881">
    <property type="entry name" value="Glyco_hydro_3_C_sf"/>
</dbReference>
<dbReference type="Pfam" id="PF01915">
    <property type="entry name" value="Glyco_hydro_3_C"/>
    <property type="match status" value="1"/>
</dbReference>
<dbReference type="GO" id="GO:0046556">
    <property type="term" value="F:alpha-L-arabinofuranosidase activity"/>
    <property type="evidence" value="ECO:0007669"/>
    <property type="project" value="TreeGrafter"/>
</dbReference>
<protein>
    <recommendedName>
        <fullName evidence="11">xylan 1,4-beta-xylosidase</fullName>
        <ecNumber evidence="11">3.2.1.37</ecNumber>
    </recommendedName>
</protein>
<comment type="caution">
    <text evidence="13">The sequence shown here is derived from an EMBL/GenBank/DDBJ whole genome shotgun (WGS) entry which is preliminary data.</text>
</comment>
<keyword evidence="5" id="KW-0378">Hydrolase</keyword>
<dbReference type="InterPro" id="IPR017853">
    <property type="entry name" value="GH"/>
</dbReference>
<dbReference type="Pfam" id="PF00933">
    <property type="entry name" value="Glyco_hydro_3"/>
    <property type="match status" value="1"/>
</dbReference>
<evidence type="ECO:0000256" key="7">
    <source>
        <dbReference type="ARBA" id="ARBA00023277"/>
    </source>
</evidence>
<keyword evidence="14" id="KW-1185">Reference proteome</keyword>
<evidence type="ECO:0000313" key="13">
    <source>
        <dbReference type="EMBL" id="KAK0384970.1"/>
    </source>
</evidence>
<dbReference type="Gene3D" id="3.20.20.300">
    <property type="entry name" value="Glycoside hydrolase, family 3, N-terminal domain"/>
    <property type="match status" value="1"/>
</dbReference>
<feature type="domain" description="Fibronectin type III-like" evidence="12">
    <location>
        <begin position="699"/>
        <end position="769"/>
    </location>
</feature>
<dbReference type="EC" id="3.2.1.37" evidence="11"/>
<evidence type="ECO:0000256" key="3">
    <source>
        <dbReference type="ARBA" id="ARBA00022651"/>
    </source>
</evidence>
<keyword evidence="9" id="KW-0624">Polysaccharide degradation</keyword>
<evidence type="ECO:0000256" key="1">
    <source>
        <dbReference type="ARBA" id="ARBA00004851"/>
    </source>
</evidence>
<dbReference type="GO" id="GO:0031222">
    <property type="term" value="P:arabinan catabolic process"/>
    <property type="evidence" value="ECO:0007669"/>
    <property type="project" value="TreeGrafter"/>
</dbReference>
<proteinExistence type="inferred from homology"/>
<evidence type="ECO:0000256" key="11">
    <source>
        <dbReference type="ARBA" id="ARBA00026107"/>
    </source>
</evidence>
<dbReference type="InterPro" id="IPR001764">
    <property type="entry name" value="Glyco_hydro_3_N"/>
</dbReference>
<comment type="catalytic activity">
    <reaction evidence="10">
        <text>Hydrolysis of (1-&gt;4)-beta-D-xylans, to remove successive D-xylose residues from the non-reducing termini.</text>
        <dbReference type="EC" id="3.2.1.37"/>
    </reaction>
</comment>
<dbReference type="GO" id="GO:0009044">
    <property type="term" value="F:xylan 1,4-beta-xylosidase activity"/>
    <property type="evidence" value="ECO:0007669"/>
    <property type="project" value="UniProtKB-EC"/>
</dbReference>
<dbReference type="PANTHER" id="PTHR42721:SF3">
    <property type="entry name" value="BETA-D-XYLOSIDASE 5-RELATED"/>
    <property type="match status" value="1"/>
</dbReference>
<comment type="similarity">
    <text evidence="2">Belongs to the glycosyl hydrolase 3 family.</text>
</comment>
<accession>A0AA39GCT6</accession>
<evidence type="ECO:0000256" key="2">
    <source>
        <dbReference type="ARBA" id="ARBA00005336"/>
    </source>
</evidence>
<dbReference type="SMART" id="SM01217">
    <property type="entry name" value="Fn3_like"/>
    <property type="match status" value="1"/>
</dbReference>
<reference evidence="13" key="1">
    <citation type="submission" date="2022-10" db="EMBL/GenBank/DDBJ databases">
        <title>Determination and structural analysis of whole genome sequence of Sarocladium strictum F4-1.</title>
        <authorList>
            <person name="Hu L."/>
            <person name="Jiang Y."/>
        </authorList>
    </citation>
    <scope>NUCLEOTIDE SEQUENCE</scope>
    <source>
        <strain evidence="13">F4-1</strain>
    </source>
</reference>
<gene>
    <name evidence="13" type="ORF">NLU13_7448</name>
</gene>
<dbReference type="Gene3D" id="3.40.50.1700">
    <property type="entry name" value="Glycoside hydrolase family 3 C-terminal domain"/>
    <property type="match status" value="1"/>
</dbReference>
<keyword evidence="6" id="KW-0325">Glycoprotein</keyword>
<dbReference type="InterPro" id="IPR013783">
    <property type="entry name" value="Ig-like_fold"/>
</dbReference>
<organism evidence="13 14">
    <name type="scientific">Sarocladium strictum</name>
    <name type="common">Black bundle disease fungus</name>
    <name type="synonym">Acremonium strictum</name>
    <dbReference type="NCBI Taxonomy" id="5046"/>
    <lineage>
        <taxon>Eukaryota</taxon>
        <taxon>Fungi</taxon>
        <taxon>Dikarya</taxon>
        <taxon>Ascomycota</taxon>
        <taxon>Pezizomycotina</taxon>
        <taxon>Sordariomycetes</taxon>
        <taxon>Hypocreomycetidae</taxon>
        <taxon>Hypocreales</taxon>
        <taxon>Sarocladiaceae</taxon>
        <taxon>Sarocladium</taxon>
    </lineage>
</organism>
<dbReference type="InterPro" id="IPR036962">
    <property type="entry name" value="Glyco_hydro_3_N_sf"/>
</dbReference>
<evidence type="ECO:0000256" key="5">
    <source>
        <dbReference type="ARBA" id="ARBA00022801"/>
    </source>
</evidence>
<keyword evidence="8" id="KW-0326">Glycosidase</keyword>
<dbReference type="SUPFAM" id="SSF52279">
    <property type="entry name" value="Beta-D-glucan exohydrolase, C-terminal domain"/>
    <property type="match status" value="1"/>
</dbReference>
<dbReference type="AlphaFoldDB" id="A0AA39GCT6"/>
<keyword evidence="3" id="KW-0858">Xylan degradation</keyword>
<evidence type="ECO:0000259" key="12">
    <source>
        <dbReference type="SMART" id="SM01217"/>
    </source>
</evidence>
<dbReference type="InterPro" id="IPR044993">
    <property type="entry name" value="BXL"/>
</dbReference>
<evidence type="ECO:0000256" key="10">
    <source>
        <dbReference type="ARBA" id="ARBA00024574"/>
    </source>
</evidence>
<dbReference type="Proteomes" id="UP001175261">
    <property type="component" value="Unassembled WGS sequence"/>
</dbReference>
<dbReference type="InterPro" id="IPR026891">
    <property type="entry name" value="Fn3-like"/>
</dbReference>
<evidence type="ECO:0000256" key="9">
    <source>
        <dbReference type="ARBA" id="ARBA00023326"/>
    </source>
</evidence>
<name>A0AA39GCT6_SARSR</name>
<dbReference type="Gene3D" id="2.60.40.10">
    <property type="entry name" value="Immunoglobulins"/>
    <property type="match status" value="1"/>
</dbReference>
<evidence type="ECO:0000256" key="4">
    <source>
        <dbReference type="ARBA" id="ARBA00022729"/>
    </source>
</evidence>
<evidence type="ECO:0000313" key="14">
    <source>
        <dbReference type="Proteomes" id="UP001175261"/>
    </source>
</evidence>
<dbReference type="GO" id="GO:0045493">
    <property type="term" value="P:xylan catabolic process"/>
    <property type="evidence" value="ECO:0007669"/>
    <property type="project" value="UniProtKB-KW"/>
</dbReference>
<sequence>MIGTSALANTGDLLGAGSQFVVDTYQSMYEKPGIMKFLSKVGLGFVVASGAQAKFAYPDCTSEPLGSNPVCDTSLSRAERAAGLIEAMTVEEKLGNLVRSAKGAPRIGLPAYNFWNEALHGVAFAPNLTFGNAPPFDTATSFPMPVLMAAAFDDDLIEEVGNVIGTEARAWGNYGYSGIDFWTPNVNPYKDPRWGRGSETPGEDAVRVSRYAKAMVEGLEGPKDQRRIIATCKHYVGNDFEDWNGYTRHNFNAIISMQDLSEYYILPFQQCTRDSKCGSVMCAYNAVNGVPNCASPYLQNTILRDHWNWTDTNNYITSDCEAVLDVSANHHYNKTNAEGTAECFKQGMDTSCEYQSSSDIPGAWKQGLLTEPVIDRALQRLYEGLIQAGYFEGANAEYASLGWEDVNTPEAQALALQSAVDGIVLLKNDGTLPLALKKGANIAMIGFWAEDDSKIIGGYSGRPPYMHSPLWAAEQMGFNVFHSGGPVLQDNCTNDNWTAPALEAAKKADYIFYFGGLDTSAAGETKDRYSLEWPRAQRSLMKTLSKLGKPLVVIQLGDQLDNTKLLANDQINGILWTSWPGQDGGLAIMKLITGEESPAARLPVTQYPAEYAEQIPVTSMDLRPTSEYPGRTYRWYDKAVQPFGFGLHYTTFDVSFKKFPRELNIQDLRSKCHNEFPDTCSFPSLSILVKNTGKRTSDYVALAFLAGEFGPAPYPLKTLATYARLKGIKPGRTSSKELKWTFGDVARHDGDGNTVLYPGEYTVLLDEPAKTRLTFKLTGKAEVLQKWPQPPANESPDQDFN</sequence>
<comment type="pathway">
    <text evidence="1">Glycan degradation; xylan degradation.</text>
</comment>